<dbReference type="InterPro" id="IPR012699">
    <property type="entry name" value="PhnN"/>
</dbReference>
<feature type="domain" description="Guanylate kinase/L-type calcium channel beta subunit" evidence="7">
    <location>
        <begin position="12"/>
        <end position="191"/>
    </location>
</feature>
<dbReference type="GO" id="GO:0005524">
    <property type="term" value="F:ATP binding"/>
    <property type="evidence" value="ECO:0007669"/>
    <property type="project" value="UniProtKB-KW"/>
</dbReference>
<comment type="pathway">
    <text evidence="2 6">Metabolic intermediate biosynthesis; 5-phospho-alpha-D-ribose 1-diphosphate biosynthesis; 5-phospho-alpha-D-ribose 1-diphosphate from D-ribose 5-phosphate (route II): step 3/3.</text>
</comment>
<evidence type="ECO:0000313" key="8">
    <source>
        <dbReference type="EMBL" id="TLP62895.1"/>
    </source>
</evidence>
<dbReference type="RefSeq" id="WP_138218237.1">
    <property type="nucleotide sequence ID" value="NZ_VAUO01000002.1"/>
</dbReference>
<protein>
    <recommendedName>
        <fullName evidence="6">Ribose 1,5-bisphosphate phosphokinase PhnN</fullName>
        <ecNumber evidence="6">2.7.4.23</ecNumber>
    </recommendedName>
    <alternativeName>
        <fullName evidence="6">Ribose 1,5-bisphosphokinase</fullName>
    </alternativeName>
</protein>
<keyword evidence="8" id="KW-0418">Kinase</keyword>
<dbReference type="InterPro" id="IPR027417">
    <property type="entry name" value="P-loop_NTPase"/>
</dbReference>
<evidence type="ECO:0000256" key="4">
    <source>
        <dbReference type="ARBA" id="ARBA00022741"/>
    </source>
</evidence>
<evidence type="ECO:0000256" key="6">
    <source>
        <dbReference type="HAMAP-Rule" id="MF_00836"/>
    </source>
</evidence>
<keyword evidence="4 6" id="KW-0547">Nucleotide-binding</keyword>
<reference evidence="8 9" key="1">
    <citation type="submission" date="2019-05" db="EMBL/GenBank/DDBJ databases">
        <title>Pseudomonas sp. SC006 isolated from lettuce that can produce HBGAs.</title>
        <authorList>
            <person name="Wang D."/>
            <person name="Liao N."/>
            <person name="Liu D."/>
            <person name="Zhang Z."/>
            <person name="Zou S."/>
        </authorList>
    </citation>
    <scope>NUCLEOTIDE SEQUENCE [LARGE SCALE GENOMIC DNA]</scope>
    <source>
        <strain evidence="8 9">SC006</strain>
    </source>
</reference>
<dbReference type="NCBIfam" id="TIGR02322">
    <property type="entry name" value="phosphon_PhnN"/>
    <property type="match status" value="1"/>
</dbReference>
<comment type="catalytic activity">
    <reaction evidence="1 6">
        <text>alpha-D-ribose 1,5-bisphosphate + ATP = 5-phospho-alpha-D-ribose 1-diphosphate + ADP</text>
        <dbReference type="Rhea" id="RHEA:20109"/>
        <dbReference type="ChEBI" id="CHEBI:30616"/>
        <dbReference type="ChEBI" id="CHEBI:58017"/>
        <dbReference type="ChEBI" id="CHEBI:68688"/>
        <dbReference type="ChEBI" id="CHEBI:456216"/>
        <dbReference type="EC" id="2.7.4.23"/>
    </reaction>
</comment>
<evidence type="ECO:0000256" key="3">
    <source>
        <dbReference type="ARBA" id="ARBA00022679"/>
    </source>
</evidence>
<proteinExistence type="inferred from homology"/>
<dbReference type="UniPathway" id="UPA00087">
    <property type="reaction ID" value="UER00175"/>
</dbReference>
<dbReference type="EC" id="2.7.4.23" evidence="6"/>
<dbReference type="Proteomes" id="UP000309819">
    <property type="component" value="Unassembled WGS sequence"/>
</dbReference>
<evidence type="ECO:0000256" key="5">
    <source>
        <dbReference type="ARBA" id="ARBA00022840"/>
    </source>
</evidence>
<accession>A0A5R8ZC78</accession>
<feature type="binding site" evidence="6">
    <location>
        <begin position="20"/>
        <end position="27"/>
    </location>
    <ligand>
        <name>ATP</name>
        <dbReference type="ChEBI" id="CHEBI:30616"/>
    </ligand>
</feature>
<dbReference type="SMART" id="SM00072">
    <property type="entry name" value="GuKc"/>
    <property type="match status" value="1"/>
</dbReference>
<dbReference type="InterPro" id="IPR008145">
    <property type="entry name" value="GK/Ca_channel_bsu"/>
</dbReference>
<evidence type="ECO:0000256" key="2">
    <source>
        <dbReference type="ARBA" id="ARBA00005069"/>
    </source>
</evidence>
<dbReference type="NCBIfam" id="NF007485">
    <property type="entry name" value="PRK10078.1"/>
    <property type="match status" value="1"/>
</dbReference>
<comment type="caution">
    <text evidence="8">The sequence shown here is derived from an EMBL/GenBank/DDBJ whole genome shotgun (WGS) entry which is preliminary data.</text>
</comment>
<keyword evidence="3 6" id="KW-0808">Transferase</keyword>
<organism evidence="8 9">
    <name type="scientific">Pseudomonas mosselii</name>
    <dbReference type="NCBI Taxonomy" id="78327"/>
    <lineage>
        <taxon>Bacteria</taxon>
        <taxon>Pseudomonadati</taxon>
        <taxon>Pseudomonadota</taxon>
        <taxon>Gammaproteobacteria</taxon>
        <taxon>Pseudomonadales</taxon>
        <taxon>Pseudomonadaceae</taxon>
        <taxon>Pseudomonas</taxon>
    </lineage>
</organism>
<gene>
    <name evidence="6 8" type="primary">phnN</name>
    <name evidence="8" type="ORF">FEM01_05195</name>
</gene>
<comment type="similarity">
    <text evidence="6">Belongs to the ribose 1,5-bisphosphokinase family.</text>
</comment>
<dbReference type="GO" id="GO:0006015">
    <property type="term" value="P:5-phosphoribose 1-diphosphate biosynthetic process"/>
    <property type="evidence" value="ECO:0007669"/>
    <property type="project" value="UniProtKB-UniRule"/>
</dbReference>
<evidence type="ECO:0000256" key="1">
    <source>
        <dbReference type="ARBA" id="ARBA00000373"/>
    </source>
</evidence>
<dbReference type="EMBL" id="VAUO01000002">
    <property type="protein sequence ID" value="TLP62895.1"/>
    <property type="molecule type" value="Genomic_DNA"/>
</dbReference>
<comment type="function">
    <text evidence="6">Catalyzes the phosphorylation of ribose 1,5-bisphosphate to 5-phospho-D-ribosyl alpha-1-diphosphate (PRPP).</text>
</comment>
<evidence type="ECO:0000259" key="7">
    <source>
        <dbReference type="SMART" id="SM00072"/>
    </source>
</evidence>
<sequence length="203" mass="21590">MQHDASGTLPLPGRLIFLIGPSGSGKDSLIDAARGALQVAGVDIARRVITRSAEAKGEAAQGVDPQRFEGMRAEGAFALDWRANGLSYGIPVQIEQWLAAGRSVLVNGSRGYLPQARRRYPDLLAVGLTVAPEVLRARLLARGRESPVEIEQRLARNASLAPYDSDVHVLDNSGPLDSVVQALLGLLREQGLLGNSPTGKLPD</sequence>
<keyword evidence="5 6" id="KW-0067">ATP-binding</keyword>
<dbReference type="GO" id="GO:0019634">
    <property type="term" value="P:organic phosphonate metabolic process"/>
    <property type="evidence" value="ECO:0007669"/>
    <property type="project" value="UniProtKB-UniRule"/>
</dbReference>
<dbReference type="SUPFAM" id="SSF52540">
    <property type="entry name" value="P-loop containing nucleoside triphosphate hydrolases"/>
    <property type="match status" value="1"/>
</dbReference>
<evidence type="ECO:0000313" key="9">
    <source>
        <dbReference type="Proteomes" id="UP000309819"/>
    </source>
</evidence>
<dbReference type="GO" id="GO:0033863">
    <property type="term" value="F:ribose 1,5-bisphosphate phosphokinase activity"/>
    <property type="evidence" value="ECO:0007669"/>
    <property type="project" value="UniProtKB-UniRule"/>
</dbReference>
<name>A0A5R8ZC78_9PSED</name>
<dbReference type="AlphaFoldDB" id="A0A5R8ZC78"/>
<dbReference type="Gene3D" id="3.40.50.300">
    <property type="entry name" value="P-loop containing nucleotide triphosphate hydrolases"/>
    <property type="match status" value="1"/>
</dbReference>
<dbReference type="HAMAP" id="MF_00836">
    <property type="entry name" value="PhnN"/>
    <property type="match status" value="1"/>
</dbReference>
<keyword evidence="9" id="KW-1185">Reference proteome</keyword>
<dbReference type="OrthoDB" id="341217at2"/>